<reference evidence="3" key="1">
    <citation type="submission" date="2016-10" db="EMBL/GenBank/DDBJ databases">
        <authorList>
            <person name="Varghese N."/>
            <person name="Submissions S."/>
        </authorList>
    </citation>
    <scope>NUCLEOTIDE SEQUENCE [LARGE SCALE GENOMIC DNA]</scope>
    <source>
        <strain evidence="3">CGMCC 4.3568</strain>
    </source>
</reference>
<dbReference type="RefSeq" id="WP_143101820.1">
    <property type="nucleotide sequence ID" value="NZ_FOKG01000006.1"/>
</dbReference>
<protein>
    <submittedName>
        <fullName evidence="2">Uncharacterized protein</fullName>
    </submittedName>
</protein>
<dbReference type="Proteomes" id="UP000243799">
    <property type="component" value="Unassembled WGS sequence"/>
</dbReference>
<dbReference type="AlphaFoldDB" id="A0A1I0Z4D9"/>
<feature type="compositionally biased region" description="Basic and acidic residues" evidence="1">
    <location>
        <begin position="38"/>
        <end position="54"/>
    </location>
</feature>
<evidence type="ECO:0000313" key="2">
    <source>
        <dbReference type="EMBL" id="SFB19460.1"/>
    </source>
</evidence>
<organism evidence="2 3">
    <name type="scientific">Amycolatopsis marina</name>
    <dbReference type="NCBI Taxonomy" id="490629"/>
    <lineage>
        <taxon>Bacteria</taxon>
        <taxon>Bacillati</taxon>
        <taxon>Actinomycetota</taxon>
        <taxon>Actinomycetes</taxon>
        <taxon>Pseudonocardiales</taxon>
        <taxon>Pseudonocardiaceae</taxon>
        <taxon>Amycolatopsis</taxon>
    </lineage>
</organism>
<dbReference type="OrthoDB" id="3698551at2"/>
<proteinExistence type="predicted"/>
<keyword evidence="3" id="KW-1185">Reference proteome</keyword>
<accession>A0A1I0Z4D9</accession>
<sequence length="72" mass="8250">MSKQMEGDNRQRRKRAQQAREEEGVPASQAQVTLGASKAREHLPNKADQEERQHSAQRGKQRTDVDDGPKRR</sequence>
<evidence type="ECO:0000256" key="1">
    <source>
        <dbReference type="SAM" id="MobiDB-lite"/>
    </source>
</evidence>
<feature type="region of interest" description="Disordered" evidence="1">
    <location>
        <begin position="1"/>
        <end position="72"/>
    </location>
</feature>
<gene>
    <name evidence="2" type="ORF">SAMN05216266_10638</name>
</gene>
<evidence type="ECO:0000313" key="3">
    <source>
        <dbReference type="Proteomes" id="UP000243799"/>
    </source>
</evidence>
<feature type="compositionally biased region" description="Basic and acidic residues" evidence="1">
    <location>
        <begin position="61"/>
        <end position="72"/>
    </location>
</feature>
<feature type="compositionally biased region" description="Basic and acidic residues" evidence="1">
    <location>
        <begin position="1"/>
        <end position="10"/>
    </location>
</feature>
<dbReference type="EMBL" id="FOKG01000006">
    <property type="protein sequence ID" value="SFB19460.1"/>
    <property type="molecule type" value="Genomic_DNA"/>
</dbReference>
<name>A0A1I0Z4D9_9PSEU</name>